<feature type="signal peptide" evidence="1">
    <location>
        <begin position="1"/>
        <end position="19"/>
    </location>
</feature>
<proteinExistence type="predicted"/>
<dbReference type="AlphaFoldDB" id="A0AAV6X9J6"/>
<keyword evidence="1" id="KW-0732">Signal</keyword>
<evidence type="ECO:0000256" key="1">
    <source>
        <dbReference type="SAM" id="SignalP"/>
    </source>
</evidence>
<organism evidence="2 3">
    <name type="scientific">Buddleja alternifolia</name>
    <dbReference type="NCBI Taxonomy" id="168488"/>
    <lineage>
        <taxon>Eukaryota</taxon>
        <taxon>Viridiplantae</taxon>
        <taxon>Streptophyta</taxon>
        <taxon>Embryophyta</taxon>
        <taxon>Tracheophyta</taxon>
        <taxon>Spermatophyta</taxon>
        <taxon>Magnoliopsida</taxon>
        <taxon>eudicotyledons</taxon>
        <taxon>Gunneridae</taxon>
        <taxon>Pentapetalae</taxon>
        <taxon>asterids</taxon>
        <taxon>lamiids</taxon>
        <taxon>Lamiales</taxon>
        <taxon>Scrophulariaceae</taxon>
        <taxon>Buddlejeae</taxon>
        <taxon>Buddleja</taxon>
    </lineage>
</organism>
<comment type="caution">
    <text evidence="2">The sequence shown here is derived from an EMBL/GenBank/DDBJ whole genome shotgun (WGS) entry which is preliminary data.</text>
</comment>
<dbReference type="Proteomes" id="UP000826271">
    <property type="component" value="Unassembled WGS sequence"/>
</dbReference>
<feature type="chain" id="PRO_5043944475" evidence="1">
    <location>
        <begin position="20"/>
        <end position="95"/>
    </location>
</feature>
<keyword evidence="3" id="KW-1185">Reference proteome</keyword>
<evidence type="ECO:0000313" key="3">
    <source>
        <dbReference type="Proteomes" id="UP000826271"/>
    </source>
</evidence>
<protein>
    <submittedName>
        <fullName evidence="2">Uncharacterized protein</fullName>
    </submittedName>
</protein>
<name>A0AAV6X9J6_9LAMI</name>
<sequence>MARALYLTLFPFLCPPATNAPILNRSRVEGMEKKRQLRSLAASGEEGRETGKERLVMIDSANCSKPTNAIFWKLLRDGNVMQSIKLASGRNPPSD</sequence>
<accession>A0AAV6X9J6</accession>
<gene>
    <name evidence="2" type="ORF">BUALT_Bualt07G0101600</name>
</gene>
<reference evidence="2" key="1">
    <citation type="submission" date="2019-10" db="EMBL/GenBank/DDBJ databases">
        <authorList>
            <person name="Zhang R."/>
            <person name="Pan Y."/>
            <person name="Wang J."/>
            <person name="Ma R."/>
            <person name="Yu S."/>
        </authorList>
    </citation>
    <scope>NUCLEOTIDE SEQUENCE</scope>
    <source>
        <strain evidence="2">LA-IB0</strain>
        <tissue evidence="2">Leaf</tissue>
    </source>
</reference>
<dbReference type="EMBL" id="WHWC01000007">
    <property type="protein sequence ID" value="KAG8379559.1"/>
    <property type="molecule type" value="Genomic_DNA"/>
</dbReference>
<evidence type="ECO:0000313" key="2">
    <source>
        <dbReference type="EMBL" id="KAG8379559.1"/>
    </source>
</evidence>